<dbReference type="STRING" id="2041.AERYTH_12015"/>
<evidence type="ECO:0000256" key="1">
    <source>
        <dbReference type="SAM" id="MobiDB-lite"/>
    </source>
</evidence>
<evidence type="ECO:0008006" key="5">
    <source>
        <dbReference type="Google" id="ProtNLM"/>
    </source>
</evidence>
<sequence length="221" mass="23007">MPSKRALSVCAVGGVVVVSGLTAGAQAVGSSPAAAATEEAGLRPVAAIATPLAAAQRVSDAVLVQQEADSKVDELKAKAEGQRAASERAADEAREAAARAEARRKAAAEAKAEAARQKALEDADPRAVARAMLADFGWDASQFQCLDNIWTQESGWQVDAENPGSGAYGIPQSLPGSKMASAGSDWQTNPATQIRWGLGYIQDRYGSPCEAWSFKQGAGWY</sequence>
<dbReference type="KEGG" id="aer:AERYTH_12015"/>
<dbReference type="PATRIC" id="fig|2041.4.peg.2503"/>
<accession>A0A0U4BBX4</accession>
<feature type="region of interest" description="Disordered" evidence="1">
    <location>
        <begin position="75"/>
        <end position="104"/>
    </location>
</feature>
<dbReference type="InterPro" id="IPR023346">
    <property type="entry name" value="Lysozyme-like_dom_sf"/>
</dbReference>
<organism evidence="3 4">
    <name type="scientific">Aeromicrobium erythreum</name>
    <dbReference type="NCBI Taxonomy" id="2041"/>
    <lineage>
        <taxon>Bacteria</taxon>
        <taxon>Bacillati</taxon>
        <taxon>Actinomycetota</taxon>
        <taxon>Actinomycetes</taxon>
        <taxon>Propionibacteriales</taxon>
        <taxon>Nocardioidaceae</taxon>
        <taxon>Aeromicrobium</taxon>
    </lineage>
</organism>
<evidence type="ECO:0000313" key="4">
    <source>
        <dbReference type="Proteomes" id="UP000067689"/>
    </source>
</evidence>
<feature type="chain" id="PRO_5039669990" description="Transglycosylase SLT domain-containing protein" evidence="2">
    <location>
        <begin position="28"/>
        <end position="221"/>
    </location>
</feature>
<keyword evidence="4" id="KW-1185">Reference proteome</keyword>
<name>A0A0U4BBX4_9ACTN</name>
<protein>
    <recommendedName>
        <fullName evidence="5">Transglycosylase SLT domain-containing protein</fullName>
    </recommendedName>
</protein>
<keyword evidence="2" id="KW-0732">Signal</keyword>
<reference evidence="3 4" key="1">
    <citation type="journal article" date="1991" name="Int. J. Syst. Bacteriol.">
        <title>Description of the erythromycin-producing bacterium Arthrobacter sp. strain NRRL B-3381 as Aeromicrobium erythreum gen. nov., sp. nov.</title>
        <authorList>
            <person name="Miller E.S."/>
            <person name="Woese C.R."/>
            <person name="Brenner S."/>
        </authorList>
    </citation>
    <scope>NUCLEOTIDE SEQUENCE [LARGE SCALE GENOMIC DNA]</scope>
    <source>
        <strain evidence="3 4">AR18</strain>
    </source>
</reference>
<evidence type="ECO:0000256" key="2">
    <source>
        <dbReference type="SAM" id="SignalP"/>
    </source>
</evidence>
<gene>
    <name evidence="3" type="ORF">AERYTH_12015</name>
</gene>
<dbReference type="OrthoDB" id="9766277at2"/>
<feature type="signal peptide" evidence="2">
    <location>
        <begin position="1"/>
        <end position="27"/>
    </location>
</feature>
<dbReference type="EMBL" id="CP011502">
    <property type="protein sequence ID" value="ALX05369.1"/>
    <property type="molecule type" value="Genomic_DNA"/>
</dbReference>
<dbReference type="AlphaFoldDB" id="A0A0U4BBX4"/>
<proteinExistence type="predicted"/>
<dbReference type="Proteomes" id="UP000067689">
    <property type="component" value="Chromosome"/>
</dbReference>
<evidence type="ECO:0000313" key="3">
    <source>
        <dbReference type="EMBL" id="ALX05369.1"/>
    </source>
</evidence>
<dbReference type="SUPFAM" id="SSF53955">
    <property type="entry name" value="Lysozyme-like"/>
    <property type="match status" value="1"/>
</dbReference>